<proteinExistence type="predicted"/>
<name>A0A7C8HJJ4_9FIRM</name>
<dbReference type="Proteomes" id="UP000483018">
    <property type="component" value="Unassembled WGS sequence"/>
</dbReference>
<feature type="transmembrane region" description="Helical" evidence="1">
    <location>
        <begin position="216"/>
        <end position="240"/>
    </location>
</feature>
<keyword evidence="3" id="KW-1185">Reference proteome</keyword>
<dbReference type="RefSeq" id="WP_207708274.1">
    <property type="nucleotide sequence ID" value="NZ_WSLF01000001.1"/>
</dbReference>
<accession>A0A7C8HJJ4</accession>
<keyword evidence="1" id="KW-0812">Transmembrane</keyword>
<dbReference type="AlphaFoldDB" id="A0A7C8HJJ4"/>
<keyword evidence="1" id="KW-0472">Membrane</keyword>
<dbReference type="EMBL" id="WSLF01000001">
    <property type="protein sequence ID" value="KAE9637131.1"/>
    <property type="molecule type" value="Genomic_DNA"/>
</dbReference>
<protein>
    <submittedName>
        <fullName evidence="2">Uncharacterized protein</fullName>
    </submittedName>
</protein>
<feature type="transmembrane region" description="Helical" evidence="1">
    <location>
        <begin position="157"/>
        <end position="180"/>
    </location>
</feature>
<comment type="caution">
    <text evidence="2">The sequence shown here is derived from an EMBL/GenBank/DDBJ whole genome shotgun (WGS) entry which is preliminary data.</text>
</comment>
<organism evidence="2 3">
    <name type="scientific">Defluviitalea raffinosedens</name>
    <dbReference type="NCBI Taxonomy" id="1450156"/>
    <lineage>
        <taxon>Bacteria</taxon>
        <taxon>Bacillati</taxon>
        <taxon>Bacillota</taxon>
        <taxon>Clostridia</taxon>
        <taxon>Lachnospirales</taxon>
        <taxon>Defluviitaleaceae</taxon>
        <taxon>Defluviitalea</taxon>
    </lineage>
</organism>
<evidence type="ECO:0000313" key="3">
    <source>
        <dbReference type="Proteomes" id="UP000483018"/>
    </source>
</evidence>
<feature type="transmembrane region" description="Helical" evidence="1">
    <location>
        <begin position="108"/>
        <end position="128"/>
    </location>
</feature>
<gene>
    <name evidence="2" type="ORF">GND95_01495</name>
</gene>
<evidence type="ECO:0000256" key="1">
    <source>
        <dbReference type="SAM" id="Phobius"/>
    </source>
</evidence>
<reference evidence="2 3" key="1">
    <citation type="submission" date="2019-12" db="EMBL/GenBank/DDBJ databases">
        <title>Defluviitalea raffinosedens, isolated from a biogas fermenter, genome sequencing and characterization.</title>
        <authorList>
            <person name="Rettenmaier R."/>
            <person name="Schneider M."/>
            <person name="Neuhaus K."/>
            <person name="Liebl W."/>
            <person name="Zverlov V."/>
        </authorList>
    </citation>
    <scope>NUCLEOTIDE SEQUENCE [LARGE SCALE GENOMIC DNA]</scope>
    <source>
        <strain evidence="2 3">249c-K6</strain>
    </source>
</reference>
<keyword evidence="1" id="KW-1133">Transmembrane helix</keyword>
<sequence length="243" mass="28372">MQESKVAVLNENAAFNIFGGNDCIGNEIIIDRFIYRVIGVINDKDKKNKNIYIPITLLNQSPKVFVALLDRDISEGYIKAQYKNLGITTDHYDFINLNSLTLMIKEKAIASCAFMLIILLLLQIKWVIHRLTNQYMIFRRLLIKNYLRELFRKEAKIFGVLIGHFGLIVALIYFIVLLVMYTFEMFLKWKDLSAFFIINCSGSHSMNIFTSIEKSLIYSNILFILLLILFFTLIYSFILYKDQ</sequence>
<evidence type="ECO:0000313" key="2">
    <source>
        <dbReference type="EMBL" id="KAE9637131.1"/>
    </source>
</evidence>